<evidence type="ECO:0000313" key="2">
    <source>
        <dbReference type="Proteomes" id="UP000789570"/>
    </source>
</evidence>
<reference evidence="1" key="1">
    <citation type="submission" date="2021-06" db="EMBL/GenBank/DDBJ databases">
        <authorList>
            <person name="Kallberg Y."/>
            <person name="Tangrot J."/>
            <person name="Rosling A."/>
        </authorList>
    </citation>
    <scope>NUCLEOTIDE SEQUENCE</scope>
    <source>
        <strain evidence="1">UK204</strain>
    </source>
</reference>
<evidence type="ECO:0000313" key="1">
    <source>
        <dbReference type="EMBL" id="CAG8575228.1"/>
    </source>
</evidence>
<organism evidence="1 2">
    <name type="scientific">Funneliformis caledonium</name>
    <dbReference type="NCBI Taxonomy" id="1117310"/>
    <lineage>
        <taxon>Eukaryota</taxon>
        <taxon>Fungi</taxon>
        <taxon>Fungi incertae sedis</taxon>
        <taxon>Mucoromycota</taxon>
        <taxon>Glomeromycotina</taxon>
        <taxon>Glomeromycetes</taxon>
        <taxon>Glomerales</taxon>
        <taxon>Glomeraceae</taxon>
        <taxon>Funneliformis</taxon>
    </lineage>
</organism>
<dbReference type="EMBL" id="CAJVPQ010001909">
    <property type="protein sequence ID" value="CAG8575228.1"/>
    <property type="molecule type" value="Genomic_DNA"/>
</dbReference>
<accession>A0A9N9BSV8</accession>
<protein>
    <submittedName>
        <fullName evidence="1">570_t:CDS:1</fullName>
    </submittedName>
</protein>
<sequence length="55" mass="6411">MSHSFKRPLKQLDARADLIFAKSRRQVPIGSNIGNCYVIREMQSEKKTEINDDKF</sequence>
<proteinExistence type="predicted"/>
<keyword evidence="2" id="KW-1185">Reference proteome</keyword>
<dbReference type="Proteomes" id="UP000789570">
    <property type="component" value="Unassembled WGS sequence"/>
</dbReference>
<dbReference type="AlphaFoldDB" id="A0A9N9BSV8"/>
<name>A0A9N9BSV8_9GLOM</name>
<comment type="caution">
    <text evidence="1">The sequence shown here is derived from an EMBL/GenBank/DDBJ whole genome shotgun (WGS) entry which is preliminary data.</text>
</comment>
<gene>
    <name evidence="1" type="ORF">FCALED_LOCUS7301</name>
</gene>